<dbReference type="Gene3D" id="3.40.50.10880">
    <property type="entry name" value="Uncharacterised protein PF01937, DUF89, domain 3"/>
    <property type="match status" value="1"/>
</dbReference>
<comment type="domain">
    <text evidence="7">Subfamily III proteins have a conserved RTxK motif about 40-50 residues from the C-terminus; the threonine may be replaced by serine or cysteine.</text>
</comment>
<keyword evidence="3 7" id="KW-0479">Metal-binding</keyword>
<feature type="domain" description="Damage-control phosphatase ARMT1-like metal-binding" evidence="8">
    <location>
        <begin position="33"/>
        <end position="446"/>
    </location>
</feature>
<evidence type="ECO:0000313" key="10">
    <source>
        <dbReference type="Proteomes" id="UP001161017"/>
    </source>
</evidence>
<organism evidence="9 10">
    <name type="scientific">Ramalina farinacea</name>
    <dbReference type="NCBI Taxonomy" id="258253"/>
    <lineage>
        <taxon>Eukaryota</taxon>
        <taxon>Fungi</taxon>
        <taxon>Dikarya</taxon>
        <taxon>Ascomycota</taxon>
        <taxon>Pezizomycotina</taxon>
        <taxon>Lecanoromycetes</taxon>
        <taxon>OSLEUM clade</taxon>
        <taxon>Lecanoromycetidae</taxon>
        <taxon>Lecanorales</taxon>
        <taxon>Lecanorineae</taxon>
        <taxon>Ramalinaceae</taxon>
        <taxon>Ramalina</taxon>
    </lineage>
</organism>
<evidence type="ECO:0000256" key="3">
    <source>
        <dbReference type="ARBA" id="ARBA00022723"/>
    </source>
</evidence>
<keyword evidence="10" id="KW-1185">Reference proteome</keyword>
<dbReference type="EC" id="3.1.3.-" evidence="7"/>
<reference evidence="9" key="1">
    <citation type="journal article" date="2023" name="Genome Biol. Evol.">
        <title>First Whole Genome Sequence and Flow Cytometry Genome Size Data for the Lichen-Forming Fungus Ramalina farinacea (Ascomycota).</title>
        <authorList>
            <person name="Llewellyn T."/>
            <person name="Mian S."/>
            <person name="Hill R."/>
            <person name="Leitch I.J."/>
            <person name="Gaya E."/>
        </authorList>
    </citation>
    <scope>NUCLEOTIDE SEQUENCE</scope>
    <source>
        <strain evidence="9">LIQ254RAFAR</strain>
    </source>
</reference>
<accession>A0AA43TUC4</accession>
<dbReference type="PANTHER" id="PTHR12260">
    <property type="entry name" value="DAMAGE-CONTROL PHOSPHATASE ARMT1"/>
    <property type="match status" value="1"/>
</dbReference>
<evidence type="ECO:0000259" key="8">
    <source>
        <dbReference type="Pfam" id="PF01937"/>
    </source>
</evidence>
<dbReference type="Pfam" id="PF01937">
    <property type="entry name" value="ARMT1-like_dom"/>
    <property type="match status" value="1"/>
</dbReference>
<dbReference type="AlphaFoldDB" id="A0AA43TUC4"/>
<dbReference type="InterPro" id="IPR036075">
    <property type="entry name" value="ARMT-1-like_metal-bd_sf"/>
</dbReference>
<dbReference type="InterPro" id="IPR039763">
    <property type="entry name" value="ARMT1"/>
</dbReference>
<protein>
    <recommendedName>
        <fullName evidence="7">Sugar phosphate phosphatase</fullName>
        <ecNumber evidence="7">3.1.3.-</ecNumber>
    </recommendedName>
</protein>
<sequence>MASTVAKTFVFQRDDPPIPLSTTADRLSFAFPTARTRWPKILNQMIEEISSTLSAKKSFSAKEIQAGKEIQAQIISLRDQMAGNAPLTPLQYDGGMDIENYNLEIGTFLPKPTWLHVPWLFAECYLYRRVRTYFAFSSPIYWTTFDPFLTEKRKALVGSKKGTIELVKHLLQVLDTNLISFEGEKQEALFVEMIQISLWGNATDLSLLAGGGVEELDSRQGKAAREKSRKNVLCDDTAAVYQMLKDLQHGDITLSSREIHIVLDNAGFELLADLALAAYLLKADIVHKIVLHGKRIPWFVSDVNHHDYTELVDGLAKGSIYPPNDISREDQQQLARFGKHIQDLESRKMLEFRAEMFWTAQHPFGRLPIADPSLYASLASAELVIFKGDLNYRKLTYDGQWRNTVSFGEAIGPLGKRPEDNDGMRILALRTSKADVAVGLPEGVAETLPRDWTRSGEYAMISFCDTKSK</sequence>
<dbReference type="Proteomes" id="UP001161017">
    <property type="component" value="Unassembled WGS sequence"/>
</dbReference>
<comment type="catalytic activity">
    <reaction evidence="1 7">
        <text>beta-D-fructose 1-phosphate + H2O = D-fructose + phosphate</text>
        <dbReference type="Rhea" id="RHEA:35603"/>
        <dbReference type="ChEBI" id="CHEBI:15377"/>
        <dbReference type="ChEBI" id="CHEBI:37721"/>
        <dbReference type="ChEBI" id="CHEBI:43474"/>
        <dbReference type="ChEBI" id="CHEBI:138881"/>
    </reaction>
</comment>
<dbReference type="GO" id="GO:0005634">
    <property type="term" value="C:nucleus"/>
    <property type="evidence" value="ECO:0007669"/>
    <property type="project" value="TreeGrafter"/>
</dbReference>
<comment type="similarity">
    <text evidence="2 7">Belongs to the damage-control phosphatase family. Sugar phosphate phosphatase III subfamily.</text>
</comment>
<evidence type="ECO:0000256" key="1">
    <source>
        <dbReference type="ARBA" id="ARBA00001326"/>
    </source>
</evidence>
<dbReference type="InterPro" id="IPR002791">
    <property type="entry name" value="ARMT1-like_metal-bd"/>
</dbReference>
<keyword evidence="4 7" id="KW-0378">Hydrolase</keyword>
<comment type="function">
    <text evidence="7">Metal-dependent phosphatase that shows phosphatase activity against several substrates, including fructose-1-phosphate and fructose-6-phosphate. Its preference for fructose-1-phosphate, a strong glycating agent that causes DNA damage rather than a canonical yeast metabolite, suggests a damage-control function in hexose phosphate metabolism.</text>
</comment>
<gene>
    <name evidence="9" type="primary">HRT2_2</name>
    <name evidence="9" type="ORF">OHK93_007403</name>
</gene>
<evidence type="ECO:0000256" key="2">
    <source>
        <dbReference type="ARBA" id="ARBA00009519"/>
    </source>
</evidence>
<proteinExistence type="inferred from homology"/>
<dbReference type="GO" id="GO:0046872">
    <property type="term" value="F:metal ion binding"/>
    <property type="evidence" value="ECO:0007669"/>
    <property type="project" value="UniProtKB-UniRule"/>
</dbReference>
<comment type="catalytic activity">
    <reaction evidence="6 7">
        <text>beta-D-fructose 6-phosphate = dihydroxyacetone + D-glyceraldehyde 3-phosphate</text>
        <dbReference type="Rhea" id="RHEA:28002"/>
        <dbReference type="ChEBI" id="CHEBI:16016"/>
        <dbReference type="ChEBI" id="CHEBI:57634"/>
        <dbReference type="ChEBI" id="CHEBI:59776"/>
    </reaction>
</comment>
<dbReference type="Gene3D" id="1.20.930.60">
    <property type="match status" value="1"/>
</dbReference>
<dbReference type="GO" id="GO:0006974">
    <property type="term" value="P:DNA damage response"/>
    <property type="evidence" value="ECO:0007669"/>
    <property type="project" value="TreeGrafter"/>
</dbReference>
<name>A0AA43TUC4_9LECA</name>
<comment type="caution">
    <text evidence="9">The sequence shown here is derived from an EMBL/GenBank/DDBJ whole genome shotgun (WGS) entry which is preliminary data.</text>
</comment>
<dbReference type="SUPFAM" id="SSF111321">
    <property type="entry name" value="AF1104-like"/>
    <property type="match status" value="1"/>
</dbReference>
<dbReference type="EMBL" id="JAPUFD010000007">
    <property type="protein sequence ID" value="MDI1488129.1"/>
    <property type="molecule type" value="Genomic_DNA"/>
</dbReference>
<evidence type="ECO:0000256" key="7">
    <source>
        <dbReference type="RuleBase" id="RU367030"/>
    </source>
</evidence>
<keyword evidence="5 7" id="KW-0464">Manganese</keyword>
<evidence type="ECO:0000256" key="4">
    <source>
        <dbReference type="ARBA" id="ARBA00022801"/>
    </source>
</evidence>
<dbReference type="GO" id="GO:0016791">
    <property type="term" value="F:phosphatase activity"/>
    <property type="evidence" value="ECO:0007669"/>
    <property type="project" value="TreeGrafter"/>
</dbReference>
<comment type="cofactor">
    <cofactor evidence="7">
        <name>Mn(2+)</name>
        <dbReference type="ChEBI" id="CHEBI:29035"/>
    </cofactor>
    <cofactor evidence="7">
        <name>Ni(2+)</name>
        <dbReference type="ChEBI" id="CHEBI:49786"/>
    </cofactor>
</comment>
<evidence type="ECO:0000313" key="9">
    <source>
        <dbReference type="EMBL" id="MDI1488129.1"/>
    </source>
</evidence>
<evidence type="ECO:0000256" key="6">
    <source>
        <dbReference type="ARBA" id="ARBA00048809"/>
    </source>
</evidence>
<dbReference type="PANTHER" id="PTHR12260:SF6">
    <property type="entry name" value="DAMAGE-CONTROL PHOSPHATASE ARMT1"/>
    <property type="match status" value="1"/>
</dbReference>
<evidence type="ECO:0000256" key="5">
    <source>
        <dbReference type="ARBA" id="ARBA00023211"/>
    </source>
</evidence>